<dbReference type="RefSeq" id="WP_136993234.1">
    <property type="nucleotide sequence ID" value="NZ_SZPQ01000120.1"/>
</dbReference>
<proteinExistence type="inferred from homology"/>
<dbReference type="Proteomes" id="UP000305202">
    <property type="component" value="Unassembled WGS sequence"/>
</dbReference>
<evidence type="ECO:0000313" key="5">
    <source>
        <dbReference type="EMBL" id="TKI02013.1"/>
    </source>
</evidence>
<evidence type="ECO:0000313" key="6">
    <source>
        <dbReference type="Proteomes" id="UP000305202"/>
    </source>
</evidence>
<dbReference type="InterPro" id="IPR010534">
    <property type="entry name" value="Phage_933W_GpQ"/>
</dbReference>
<organism evidence="5 6">
    <name type="scientific">Martelella alba</name>
    <dbReference type="NCBI Taxonomy" id="2590451"/>
    <lineage>
        <taxon>Bacteria</taxon>
        <taxon>Pseudomonadati</taxon>
        <taxon>Pseudomonadota</taxon>
        <taxon>Alphaproteobacteria</taxon>
        <taxon>Hyphomicrobiales</taxon>
        <taxon>Aurantimonadaceae</taxon>
        <taxon>Martelella</taxon>
    </lineage>
</organism>
<evidence type="ECO:0000256" key="4">
    <source>
        <dbReference type="ARBA" id="ARBA00023163"/>
    </source>
</evidence>
<protein>
    <submittedName>
        <fullName evidence="5">Antitermination protein Q</fullName>
    </submittedName>
</protein>
<keyword evidence="2" id="KW-0805">Transcription regulation</keyword>
<dbReference type="EMBL" id="SZPQ01000120">
    <property type="protein sequence ID" value="TKI02013.1"/>
    <property type="molecule type" value="Genomic_DNA"/>
</dbReference>
<comment type="similarity">
    <text evidence="1">Belongs to the phage antitermination Q type 1 family.</text>
</comment>
<reference evidence="5 6" key="1">
    <citation type="submission" date="2019-04" db="EMBL/GenBank/DDBJ databases">
        <authorList>
            <person name="Li M."/>
            <person name="Gao C."/>
        </authorList>
    </citation>
    <scope>NUCLEOTIDE SEQUENCE [LARGE SCALE GENOMIC DNA]</scope>
    <source>
        <strain evidence="5 6">BGMRC 2031</strain>
    </source>
</reference>
<keyword evidence="4" id="KW-0804">Transcription</keyword>
<dbReference type="Pfam" id="PF06530">
    <property type="entry name" value="Phage_antitermQ"/>
    <property type="match status" value="1"/>
</dbReference>
<evidence type="ECO:0000256" key="1">
    <source>
        <dbReference type="ARBA" id="ARBA00010234"/>
    </source>
</evidence>
<evidence type="ECO:0000256" key="3">
    <source>
        <dbReference type="ARBA" id="ARBA00023125"/>
    </source>
</evidence>
<comment type="caution">
    <text evidence="5">The sequence shown here is derived from an EMBL/GenBank/DDBJ whole genome shotgun (WGS) entry which is preliminary data.</text>
</comment>
<gene>
    <name evidence="5" type="ORF">FCN80_25910</name>
</gene>
<keyword evidence="6" id="KW-1185">Reference proteome</keyword>
<evidence type="ECO:0000256" key="2">
    <source>
        <dbReference type="ARBA" id="ARBA00023015"/>
    </source>
</evidence>
<name>A0ABY2SD56_9HYPH</name>
<keyword evidence="3" id="KW-0238">DNA-binding</keyword>
<sequence>MRDIQLVLERWGSWARDNSGVDFSHIAAGFKGLLPYTSKIRDSCCDDDGMAVDAAVLVLKKVRRPDELNMVVLHYVYCMSKRSIGRHYKISEGRVRQEMQVAEAFVDACLYMAEVTLEMDRWAQKENIYAPDPKSLVRYAKCVVTC</sequence>
<accession>A0ABY2SD56</accession>